<protein>
    <recommendedName>
        <fullName evidence="4">Tetratricopeptide repeat protein</fullName>
    </recommendedName>
</protein>
<dbReference type="RefSeq" id="WP_238289936.1">
    <property type="nucleotide sequence ID" value="NZ_BPQS01000018.1"/>
</dbReference>
<dbReference type="Proteomes" id="UP001244297">
    <property type="component" value="Unassembled WGS sequence"/>
</dbReference>
<evidence type="ECO:0000313" key="3">
    <source>
        <dbReference type="Proteomes" id="UP001244297"/>
    </source>
</evidence>
<evidence type="ECO:0000313" key="2">
    <source>
        <dbReference type="EMBL" id="MDN3569337.1"/>
    </source>
</evidence>
<feature type="region of interest" description="Disordered" evidence="1">
    <location>
        <begin position="214"/>
        <end position="239"/>
    </location>
</feature>
<keyword evidence="3" id="KW-1185">Reference proteome</keyword>
<organism evidence="2 3">
    <name type="scientific">Methylobacterium longum</name>
    <dbReference type="NCBI Taxonomy" id="767694"/>
    <lineage>
        <taxon>Bacteria</taxon>
        <taxon>Pseudomonadati</taxon>
        <taxon>Pseudomonadota</taxon>
        <taxon>Alphaproteobacteria</taxon>
        <taxon>Hyphomicrobiales</taxon>
        <taxon>Methylobacteriaceae</taxon>
        <taxon>Methylobacterium</taxon>
    </lineage>
</organism>
<dbReference type="EMBL" id="JAUFPT010000005">
    <property type="protein sequence ID" value="MDN3569337.1"/>
    <property type="molecule type" value="Genomic_DNA"/>
</dbReference>
<evidence type="ECO:0008006" key="4">
    <source>
        <dbReference type="Google" id="ProtNLM"/>
    </source>
</evidence>
<feature type="compositionally biased region" description="Basic and acidic residues" evidence="1">
    <location>
        <begin position="77"/>
        <end position="101"/>
    </location>
</feature>
<proteinExistence type="predicted"/>
<reference evidence="3" key="1">
    <citation type="journal article" date="2019" name="Int. J. Syst. Evol. Microbiol.">
        <title>The Global Catalogue of Microorganisms (GCM) 10K type strain sequencing project: providing services to taxonomists for standard genome sequencing and annotation.</title>
        <authorList>
            <consortium name="The Broad Institute Genomics Platform"/>
            <consortium name="The Broad Institute Genome Sequencing Center for Infectious Disease"/>
            <person name="Wu L."/>
            <person name="Ma J."/>
        </authorList>
    </citation>
    <scope>NUCLEOTIDE SEQUENCE [LARGE SCALE GENOMIC DNA]</scope>
    <source>
        <strain evidence="3">CECT 7806</strain>
    </source>
</reference>
<gene>
    <name evidence="2" type="ORF">QWZ18_01710</name>
</gene>
<name>A0ABT8AHX1_9HYPH</name>
<feature type="region of interest" description="Disordered" evidence="1">
    <location>
        <begin position="73"/>
        <end position="101"/>
    </location>
</feature>
<accession>A0ABT8AHX1</accession>
<evidence type="ECO:0000256" key="1">
    <source>
        <dbReference type="SAM" id="MobiDB-lite"/>
    </source>
</evidence>
<sequence>MIDIVTCLRTDLSDINPYQLTLVGQYCICPRDIIDKRRPGVHPMATPSCNRARYAQIALALVLTSAVPFQASAQRFGDGHPTDRATRDTGPDSDSAPRKAPDLSIITHDVVGRLGAAVPLEIKLVRAPEVDIEALTLLGLPPGASVSDATHTFSPSSDNADVDIGTWDLSKLEISQSDERNSSFPLAVAAFWMPETGGRYEVTSRRLNVRFMRGPADHPAASGGEPGSREPSAVPAREAVPSIQPALSVADRHAPSSDVIVPEVNVAPLGNAAVITSRAVSAVADETLATKAQAAVLPRPAGSPQPKPQIDPLVERARGLIRLGDISGARRLLERAQARNAPNATFLLAQTWDPAMLKSWNVRGLRADPDLARNLYAKAAGQDRADERLIAATSR</sequence>
<comment type="caution">
    <text evidence="2">The sequence shown here is derived from an EMBL/GenBank/DDBJ whole genome shotgun (WGS) entry which is preliminary data.</text>
</comment>